<organism evidence="4 5">
    <name type="scientific">Cyclotella atomus</name>
    <dbReference type="NCBI Taxonomy" id="382360"/>
    <lineage>
        <taxon>Eukaryota</taxon>
        <taxon>Sar</taxon>
        <taxon>Stramenopiles</taxon>
        <taxon>Ochrophyta</taxon>
        <taxon>Bacillariophyta</taxon>
        <taxon>Coscinodiscophyceae</taxon>
        <taxon>Thalassiosirophycidae</taxon>
        <taxon>Stephanodiscales</taxon>
        <taxon>Stephanodiscaceae</taxon>
        <taxon>Cyclotella</taxon>
    </lineage>
</organism>
<evidence type="ECO:0000313" key="5">
    <source>
        <dbReference type="Proteomes" id="UP001530400"/>
    </source>
</evidence>
<name>A0ABD3NMV5_9STRA</name>
<evidence type="ECO:0000256" key="1">
    <source>
        <dbReference type="ARBA" id="ARBA00022737"/>
    </source>
</evidence>
<keyword evidence="1" id="KW-0677">Repeat</keyword>
<dbReference type="EMBL" id="JALLPJ020001050">
    <property type="protein sequence ID" value="KAL3777350.1"/>
    <property type="molecule type" value="Genomic_DNA"/>
</dbReference>
<sequence>MLTHRFTSRAWHRGLRHLHANRSLIATLCSRNVSFHSRSSSTLAQLSAQRDAAVKYSRSSKEPISEAQRRSAQLELEQMTQSTSRLLAITDSTLITDAIVNEARVALHYWSRRWYMHYHPGFGRAAKGSALSFDALRNSSFGPPHEALRVDNSETDSPSHQKSGDYGARQAEILLDWSISHNLVNRGIFNLEGILSPLDYDHNEDYGCSPNMTFSQIIDTYLLPCAYNGVGSFGNYSNEEQINLLVEENNQRHYATLSKHFTRNLFHIKAVVDATRVLKKMREVQAAFSDYISADTLSIKSELNVWSKRSMILGVGHAGAQTGGILAGNIVAGHLNNINANDTLKSLEAKDPLDEHLYTLEGCIQEMENILVKAEERYTSTHDDSIKPSVEWYNHLLASYGRSDLKDASIKAKRMLRGMEAYEDNLDEDRDNSRSCWAKPDLISYNSLLFCLARDGSEARSKEALELFEKLKRKFERTHNESIRPDEVTYGSVLHALAQVGMAHDAQAILDTIEEDESVTPSLTIYNTVLNAYANSFERGAPRRAEMLLDRMKNLSSTGENPDIEPDIVSISTVMACHARSRKRANAIRAEELLDEAIKSYSLGNAKMKPDSIMFNCAILAWAQCSSTARDEWDRCGRLLEPPAERAEMLLHKLLDLSRSGTLEIAPVAQTVNLVLDGWAKSARKDAGDRALRLMRDMPNFGVTADECSYNSVLNAMSKQGDAQSIEKALTIFRELQTLSSSGENGRLTISDLSYNVMITVYGRSDDKDGARHAESLLRSMEDNGVQPTIITYNSCIDAYARRGDVANAESLIDEMEKLSEQGKKYLRPTIHSFAALINAIANSRASDSIDREIVSRVEALDYVKPNTVLYNSLINTIVKSGNRDSSARADQVLKRMERAREAGNTDIEPDSFAYSMVLTLCARSREPDAAVRASNILDSMEELHAQGRNVIANSRCYSAVITAWARSGSPEAVNRAFNLINRMEQNRRNGSPHGVPNAHCYNSCIHTIAKSSEKDKVKYCLDILDRMNRAKEAGDLDSAPTGRLVSLNFCSRTRS</sequence>
<dbReference type="InterPro" id="IPR011990">
    <property type="entry name" value="TPR-like_helical_dom_sf"/>
</dbReference>
<dbReference type="Gene3D" id="1.25.40.10">
    <property type="entry name" value="Tetratricopeptide repeat domain"/>
    <property type="match status" value="4"/>
</dbReference>
<protein>
    <recommendedName>
        <fullName evidence="6">Pentacotripeptide-repeat region of PRORP domain-containing protein</fullName>
    </recommendedName>
</protein>
<evidence type="ECO:0008006" key="6">
    <source>
        <dbReference type="Google" id="ProtNLM"/>
    </source>
</evidence>
<feature type="repeat" description="PPR" evidence="2">
    <location>
        <begin position="751"/>
        <end position="788"/>
    </location>
</feature>
<evidence type="ECO:0000256" key="2">
    <source>
        <dbReference type="PROSITE-ProRule" id="PRU00708"/>
    </source>
</evidence>
<comment type="caution">
    <text evidence="4">The sequence shown here is derived from an EMBL/GenBank/DDBJ whole genome shotgun (WGS) entry which is preliminary data.</text>
</comment>
<proteinExistence type="predicted"/>
<dbReference type="Pfam" id="PF13812">
    <property type="entry name" value="PPR_3"/>
    <property type="match status" value="2"/>
</dbReference>
<reference evidence="4 5" key="1">
    <citation type="submission" date="2024-10" db="EMBL/GenBank/DDBJ databases">
        <title>Updated reference genomes for cyclostephanoid diatoms.</title>
        <authorList>
            <person name="Roberts W.R."/>
            <person name="Alverson A.J."/>
        </authorList>
    </citation>
    <scope>NUCLEOTIDE SEQUENCE [LARGE SCALE GENOMIC DNA]</scope>
    <source>
        <strain evidence="4 5">AJA010-31</strain>
    </source>
</reference>
<dbReference type="PROSITE" id="PS51375">
    <property type="entry name" value="PPR"/>
    <property type="match status" value="2"/>
</dbReference>
<evidence type="ECO:0000256" key="3">
    <source>
        <dbReference type="SAM" id="MobiDB-lite"/>
    </source>
</evidence>
<feature type="repeat" description="PPR" evidence="2">
    <location>
        <begin position="789"/>
        <end position="819"/>
    </location>
</feature>
<dbReference type="NCBIfam" id="TIGR00756">
    <property type="entry name" value="PPR"/>
    <property type="match status" value="1"/>
</dbReference>
<gene>
    <name evidence="4" type="ORF">ACHAWO_008697</name>
</gene>
<keyword evidence="5" id="KW-1185">Reference proteome</keyword>
<feature type="compositionally biased region" description="Basic and acidic residues" evidence="3">
    <location>
        <begin position="146"/>
        <end position="163"/>
    </location>
</feature>
<dbReference type="InterPro" id="IPR051222">
    <property type="entry name" value="PPR/CCM1_RNA-binding"/>
</dbReference>
<dbReference type="PANTHER" id="PTHR47942">
    <property type="entry name" value="TETRATRICOPEPTIDE REPEAT (TPR)-LIKE SUPERFAMILY PROTEIN-RELATED"/>
    <property type="match status" value="1"/>
</dbReference>
<dbReference type="InterPro" id="IPR002885">
    <property type="entry name" value="PPR_rpt"/>
</dbReference>
<dbReference type="AlphaFoldDB" id="A0ABD3NMV5"/>
<dbReference type="PANTHER" id="PTHR47942:SF63">
    <property type="entry name" value="PENTATRICOPEPTIDE REPEAT-CONTAINING PROTEIN"/>
    <property type="match status" value="1"/>
</dbReference>
<feature type="region of interest" description="Disordered" evidence="3">
    <location>
        <begin position="144"/>
        <end position="165"/>
    </location>
</feature>
<evidence type="ECO:0000313" key="4">
    <source>
        <dbReference type="EMBL" id="KAL3777350.1"/>
    </source>
</evidence>
<accession>A0ABD3NMV5</accession>
<dbReference type="Proteomes" id="UP001530400">
    <property type="component" value="Unassembled WGS sequence"/>
</dbReference>